<accession>A0ABD5YY94</accession>
<dbReference type="EMBL" id="JBHTAX010000005">
    <property type="protein sequence ID" value="MFC7192610.1"/>
    <property type="molecule type" value="Genomic_DNA"/>
</dbReference>
<proteinExistence type="predicted"/>
<evidence type="ECO:0000313" key="2">
    <source>
        <dbReference type="Proteomes" id="UP001596417"/>
    </source>
</evidence>
<organism evidence="1 2">
    <name type="scientific">Halocatena marina</name>
    <dbReference type="NCBI Taxonomy" id="2934937"/>
    <lineage>
        <taxon>Archaea</taxon>
        <taxon>Methanobacteriati</taxon>
        <taxon>Methanobacteriota</taxon>
        <taxon>Stenosarchaea group</taxon>
        <taxon>Halobacteria</taxon>
        <taxon>Halobacteriales</taxon>
        <taxon>Natronomonadaceae</taxon>
        <taxon>Halocatena</taxon>
    </lineage>
</organism>
<protein>
    <submittedName>
        <fullName evidence="1">Uncharacterized protein</fullName>
    </submittedName>
</protein>
<gene>
    <name evidence="1" type="ORF">ACFQL7_24210</name>
</gene>
<reference evidence="1 2" key="1">
    <citation type="journal article" date="2019" name="Int. J. Syst. Evol. Microbiol.">
        <title>The Global Catalogue of Microorganisms (GCM) 10K type strain sequencing project: providing services to taxonomists for standard genome sequencing and annotation.</title>
        <authorList>
            <consortium name="The Broad Institute Genomics Platform"/>
            <consortium name="The Broad Institute Genome Sequencing Center for Infectious Disease"/>
            <person name="Wu L."/>
            <person name="Ma J."/>
        </authorList>
    </citation>
    <scope>NUCLEOTIDE SEQUENCE [LARGE SCALE GENOMIC DNA]</scope>
    <source>
        <strain evidence="1 2">RDMS1</strain>
    </source>
</reference>
<name>A0ABD5YY94_9EURY</name>
<evidence type="ECO:0000313" key="1">
    <source>
        <dbReference type="EMBL" id="MFC7192610.1"/>
    </source>
</evidence>
<dbReference type="RefSeq" id="WP_390206780.1">
    <property type="nucleotide sequence ID" value="NZ_JBHTAX010000005.1"/>
</dbReference>
<keyword evidence="2" id="KW-1185">Reference proteome</keyword>
<dbReference type="Proteomes" id="UP001596417">
    <property type="component" value="Unassembled WGS sequence"/>
</dbReference>
<comment type="caution">
    <text evidence="1">The sequence shown here is derived from an EMBL/GenBank/DDBJ whole genome shotgun (WGS) entry which is preliminary data.</text>
</comment>
<dbReference type="AlphaFoldDB" id="A0ABD5YY94"/>
<sequence>MSGRLIWFQFESIDAETRFVREYLPNAWERFEASDFFETGWFWRYGQYIEYDAGPDGGIYINVEEISTGSSRLKPLAGMLSKVSQTGR</sequence>